<evidence type="ECO:0000313" key="14">
    <source>
        <dbReference type="Proteomes" id="UP000472275"/>
    </source>
</evidence>
<dbReference type="InParanoid" id="A0A663EI80"/>
<keyword evidence="7 11" id="KW-0440">LIM domain</keyword>
<dbReference type="InterPro" id="IPR001781">
    <property type="entry name" value="Znf_LIM"/>
</dbReference>
<keyword evidence="8" id="KW-0539">Nucleus</keyword>
<accession>A0A663EI80</accession>
<organism evidence="13 14">
    <name type="scientific">Aquila chrysaetos chrysaetos</name>
    <dbReference type="NCBI Taxonomy" id="223781"/>
    <lineage>
        <taxon>Eukaryota</taxon>
        <taxon>Metazoa</taxon>
        <taxon>Chordata</taxon>
        <taxon>Craniata</taxon>
        <taxon>Vertebrata</taxon>
        <taxon>Euteleostomi</taxon>
        <taxon>Archelosauria</taxon>
        <taxon>Archosauria</taxon>
        <taxon>Dinosauria</taxon>
        <taxon>Saurischia</taxon>
        <taxon>Theropoda</taxon>
        <taxon>Coelurosauria</taxon>
        <taxon>Aves</taxon>
        <taxon>Neognathae</taxon>
        <taxon>Neoaves</taxon>
        <taxon>Telluraves</taxon>
        <taxon>Accipitrimorphae</taxon>
        <taxon>Accipitriformes</taxon>
        <taxon>Accipitridae</taxon>
        <taxon>Accipitrinae</taxon>
        <taxon>Aquila</taxon>
    </lineage>
</organism>
<evidence type="ECO:0000256" key="5">
    <source>
        <dbReference type="ARBA" id="ARBA00022771"/>
    </source>
</evidence>
<dbReference type="Pfam" id="PF00412">
    <property type="entry name" value="LIM"/>
    <property type="match status" value="4"/>
</dbReference>
<dbReference type="GO" id="GO:0005634">
    <property type="term" value="C:nucleus"/>
    <property type="evidence" value="ECO:0007669"/>
    <property type="project" value="UniProtKB-SubCell"/>
</dbReference>
<comment type="subunit">
    <text evidence="10">Interacts with CREM (via the third LIM domain). Interacts (via second LIM domain) with SPAG8.</text>
</comment>
<comment type="function">
    <text evidence="9">May be involved in the regulation of spermatogenesis. Stimulates CREM transcriptional activity in a phosphorylation-independent manner.</text>
</comment>
<dbReference type="FunFam" id="2.10.110.10:FF:000013">
    <property type="entry name" value="Four and a half LIM domains 1"/>
    <property type="match status" value="1"/>
</dbReference>
<dbReference type="InterPro" id="IPR056807">
    <property type="entry name" value="LIM_FHL1/2/3/5_N"/>
</dbReference>
<evidence type="ECO:0000256" key="1">
    <source>
        <dbReference type="ARBA" id="ARBA00004123"/>
    </source>
</evidence>
<keyword evidence="14" id="KW-1185">Reference proteome</keyword>
<keyword evidence="4" id="KW-0677">Repeat</keyword>
<gene>
    <name evidence="13" type="primary">FHL5</name>
</gene>
<protein>
    <recommendedName>
        <fullName evidence="2">Four and a half LIM domains protein 5</fullName>
    </recommendedName>
</protein>
<comment type="subcellular location">
    <subcellularLocation>
        <location evidence="1">Nucleus</location>
    </subcellularLocation>
</comment>
<dbReference type="CDD" id="cd09428">
    <property type="entry name" value="LIM2_FHL5"/>
    <property type="match status" value="1"/>
</dbReference>
<dbReference type="CDD" id="cd09343">
    <property type="entry name" value="LIM1_FHL"/>
    <property type="match status" value="1"/>
</dbReference>
<dbReference type="Gene3D" id="2.10.110.10">
    <property type="entry name" value="Cysteine Rich Protein"/>
    <property type="match status" value="4"/>
</dbReference>
<dbReference type="GO" id="GO:0030018">
    <property type="term" value="C:Z disc"/>
    <property type="evidence" value="ECO:0007669"/>
    <property type="project" value="TreeGrafter"/>
</dbReference>
<dbReference type="FunFam" id="2.10.110.10:FF:000048">
    <property type="entry name" value="Four and a half LIM domains protein 2"/>
    <property type="match status" value="1"/>
</dbReference>
<dbReference type="PROSITE" id="PS50023">
    <property type="entry name" value="LIM_DOMAIN_2"/>
    <property type="match status" value="3"/>
</dbReference>
<dbReference type="SMART" id="SM00132">
    <property type="entry name" value="LIM"/>
    <property type="match status" value="4"/>
</dbReference>
<reference evidence="13" key="2">
    <citation type="submission" date="2025-09" db="UniProtKB">
        <authorList>
            <consortium name="Ensembl"/>
        </authorList>
    </citation>
    <scope>IDENTIFICATION</scope>
</reference>
<evidence type="ECO:0000256" key="9">
    <source>
        <dbReference type="ARBA" id="ARBA00025444"/>
    </source>
</evidence>
<reference evidence="13" key="1">
    <citation type="submission" date="2025-08" db="UniProtKB">
        <authorList>
            <consortium name="Ensembl"/>
        </authorList>
    </citation>
    <scope>IDENTIFICATION</scope>
</reference>
<dbReference type="PROSITE" id="PS00478">
    <property type="entry name" value="LIM_DOMAIN_1"/>
    <property type="match status" value="3"/>
</dbReference>
<dbReference type="Proteomes" id="UP000472275">
    <property type="component" value="Chromosome 2"/>
</dbReference>
<dbReference type="GO" id="GO:0003713">
    <property type="term" value="F:transcription coactivator activity"/>
    <property type="evidence" value="ECO:0007669"/>
    <property type="project" value="Ensembl"/>
</dbReference>
<evidence type="ECO:0000256" key="10">
    <source>
        <dbReference type="ARBA" id="ARBA00047051"/>
    </source>
</evidence>
<evidence type="ECO:0000256" key="3">
    <source>
        <dbReference type="ARBA" id="ARBA00022723"/>
    </source>
</evidence>
<sequence length="368" mass="41917">MLAAQLEYAENSHIAWGSLVFLLFRKNKQKDRNSKRKPGTHYKVLASSLWAFNSSVGLIFELLLLSPFPDFWINHASQSSTKQSSTELHDFSIFPDHVENPTRMTSNHTDCHYCLQSLRGRKYALREENAYCVTCYDSLFANPCEECKQPIECDSKDLAYKGRHWHEGCFKCAKCSRSLVEKPFAAKDEVLLCTECYSDEYSSKCFHCRKTIMPGSRKMEFKGSSWHESCFVCQYCRQPLGTKPLITKDNENYCVPCFEKQFAHHCYSCKKVITSGGVTYDDQPWHKECFVCAGCKTQLSGQSKLYAKKCAACKKPITALGGAKFISFEERQWHGECFKCAKCSVSLVGQGFLTRQDDVLCHECGSAL</sequence>
<dbReference type="Pfam" id="PF25076">
    <property type="entry name" value="LIM_FHL2-3_N"/>
    <property type="match status" value="1"/>
</dbReference>
<dbReference type="GO" id="GO:0008270">
    <property type="term" value="F:zinc ion binding"/>
    <property type="evidence" value="ECO:0007669"/>
    <property type="project" value="UniProtKB-KW"/>
</dbReference>
<dbReference type="FunFam" id="2.10.110.10:FF:000030">
    <property type="entry name" value="Four and a half LIM domains protein 2"/>
    <property type="match status" value="1"/>
</dbReference>
<keyword evidence="5" id="KW-0863">Zinc-finger</keyword>
<evidence type="ECO:0000313" key="13">
    <source>
        <dbReference type="Ensembl" id="ENSACCP00020011571.1"/>
    </source>
</evidence>
<evidence type="ECO:0000259" key="12">
    <source>
        <dbReference type="PROSITE" id="PS50023"/>
    </source>
</evidence>
<dbReference type="PANTHER" id="PTHR24205:SF7">
    <property type="entry name" value="FOUR AND A HALF LIM DOMAINS PROTEIN 5"/>
    <property type="match status" value="1"/>
</dbReference>
<dbReference type="AlphaFoldDB" id="A0A663EI80"/>
<name>A0A663EI80_AQUCH</name>
<feature type="domain" description="LIM zinc-binding" evidence="12">
    <location>
        <begin position="308"/>
        <end position="368"/>
    </location>
</feature>
<evidence type="ECO:0000256" key="11">
    <source>
        <dbReference type="PROSITE-ProRule" id="PRU00125"/>
    </source>
</evidence>
<dbReference type="GeneTree" id="ENSGT00950000183028"/>
<dbReference type="PANTHER" id="PTHR24205">
    <property type="entry name" value="FOUR AND A HALF LIM DOMAINS PROTEIN"/>
    <property type="match status" value="1"/>
</dbReference>
<evidence type="ECO:0000256" key="7">
    <source>
        <dbReference type="ARBA" id="ARBA00023038"/>
    </source>
</evidence>
<feature type="domain" description="LIM zinc-binding" evidence="12">
    <location>
        <begin position="142"/>
        <end position="202"/>
    </location>
</feature>
<dbReference type="FunFam" id="2.10.110.10:FF:000049">
    <property type="entry name" value="Four and a half LIM domains protein 2"/>
    <property type="match status" value="1"/>
</dbReference>
<dbReference type="Ensembl" id="ENSACCT00020012084.1">
    <property type="protein sequence ID" value="ENSACCP00020011571.1"/>
    <property type="gene ID" value="ENSACCG00020007940.1"/>
</dbReference>
<evidence type="ECO:0000256" key="8">
    <source>
        <dbReference type="ARBA" id="ARBA00023242"/>
    </source>
</evidence>
<evidence type="ECO:0000256" key="6">
    <source>
        <dbReference type="ARBA" id="ARBA00022833"/>
    </source>
</evidence>
<dbReference type="CDD" id="cd09347">
    <property type="entry name" value="LIM4_FHL"/>
    <property type="match status" value="1"/>
</dbReference>
<dbReference type="InterPro" id="IPR042947">
    <property type="entry name" value="FHL5_LIM2"/>
</dbReference>
<dbReference type="SUPFAM" id="SSF57716">
    <property type="entry name" value="Glucocorticoid receptor-like (DNA-binding domain)"/>
    <property type="match status" value="5"/>
</dbReference>
<proteinExistence type="predicted"/>
<keyword evidence="3 11" id="KW-0479">Metal-binding</keyword>
<keyword evidence="6 11" id="KW-0862">Zinc</keyword>
<dbReference type="GO" id="GO:0045944">
    <property type="term" value="P:positive regulation of transcription by RNA polymerase II"/>
    <property type="evidence" value="ECO:0007669"/>
    <property type="project" value="Ensembl"/>
</dbReference>
<evidence type="ECO:0000256" key="2">
    <source>
        <dbReference type="ARBA" id="ARBA00021696"/>
    </source>
</evidence>
<feature type="domain" description="LIM zinc-binding" evidence="12">
    <location>
        <begin position="203"/>
        <end position="264"/>
    </location>
</feature>
<evidence type="ECO:0000256" key="4">
    <source>
        <dbReference type="ARBA" id="ARBA00022737"/>
    </source>
</evidence>